<dbReference type="AlphaFoldDB" id="A0A7C4JJB2"/>
<gene>
    <name evidence="2" type="ORF">ENU08_00715</name>
    <name evidence="1" type="ORF">ENU41_07120</name>
</gene>
<comment type="caution">
    <text evidence="2">The sequence shown here is derived from an EMBL/GenBank/DDBJ whole genome shotgun (WGS) entry which is preliminary data.</text>
</comment>
<dbReference type="EMBL" id="DTCK01000041">
    <property type="protein sequence ID" value="HGQ36427.1"/>
    <property type="molecule type" value="Genomic_DNA"/>
</dbReference>
<sequence length="286" mass="33080">MSKIVLSHTVYPVIPLAGIPFKGYGNIFLATKIPCKCYLRVFYKLTRCRGDKVQNTQVQNQKSVLLMHINRYINVILSELYDMCAEGDLEIKCDCYVPDIVAFVASTTDVLFNLFNVKRMEYEEYLKMLAVLDNKYWFIESPYIAVLRCAYAYQGVCICRDIHESVKLRSFPDIELKFLGELKCGNSMCLEITSPFDVTSTSYILKYTSHVISQIAQDLVNRGFIAEATLKHLSLLYDIETRTVVEVYNNMDLEMKKWESLKPVPDINSVKFYGIRLKSVKDRELR</sequence>
<reference evidence="2" key="1">
    <citation type="journal article" date="2020" name="mSystems">
        <title>Genome- and Community-Level Interaction Insights into Carbon Utilization and Element Cycling Functions of Hydrothermarchaeota in Hydrothermal Sediment.</title>
        <authorList>
            <person name="Zhou Z."/>
            <person name="Liu Y."/>
            <person name="Xu W."/>
            <person name="Pan J."/>
            <person name="Luo Z.H."/>
            <person name="Li M."/>
        </authorList>
    </citation>
    <scope>NUCLEOTIDE SEQUENCE [LARGE SCALE GENOMIC DNA]</scope>
    <source>
        <strain evidence="2">SpSt-637</strain>
        <strain evidence="1">SpSt-667</strain>
    </source>
</reference>
<proteinExistence type="predicted"/>
<organism evidence="2">
    <name type="scientific">Ignisphaera aggregans</name>
    <dbReference type="NCBI Taxonomy" id="334771"/>
    <lineage>
        <taxon>Archaea</taxon>
        <taxon>Thermoproteota</taxon>
        <taxon>Thermoprotei</taxon>
        <taxon>Desulfurococcales</taxon>
        <taxon>Desulfurococcaceae</taxon>
        <taxon>Ignisphaera</taxon>
    </lineage>
</organism>
<dbReference type="EMBL" id="DTBD01000006">
    <property type="protein sequence ID" value="HGQ63759.1"/>
    <property type="molecule type" value="Genomic_DNA"/>
</dbReference>
<evidence type="ECO:0000313" key="2">
    <source>
        <dbReference type="EMBL" id="HGQ63759.1"/>
    </source>
</evidence>
<protein>
    <submittedName>
        <fullName evidence="2">Uncharacterized protein</fullName>
    </submittedName>
</protein>
<accession>A0A7C4JJB2</accession>
<evidence type="ECO:0000313" key="1">
    <source>
        <dbReference type="EMBL" id="HGQ36427.1"/>
    </source>
</evidence>
<name>A0A7C4JJB2_9CREN</name>